<feature type="region of interest" description="Disordered" evidence="1">
    <location>
        <begin position="96"/>
        <end position="118"/>
    </location>
</feature>
<dbReference type="Proteomes" id="UP000419138">
    <property type="component" value="Unassembled WGS sequence"/>
</dbReference>
<sequence>MPAAVRRHARTSAFAEAEKVISCLLSDPGVREARAQVEAAEAEFGVELCARLQPFQDRYDQAVRDGDAARLAGICAGKHGRWGRICVLDDGHEMEEPHWGRNSEGRPVAWVGSAPDDW</sequence>
<reference evidence="2 3" key="1">
    <citation type="submission" date="2019-05" db="EMBL/GenBank/DDBJ databases">
        <title>Comparative genomics and metabolomics analyses of clavulanic acid producing Streptomyces species provides insight into specialized metabolism and evolution of beta-lactam biosynthetic gene clusters.</title>
        <authorList>
            <person name="Moore M.A."/>
            <person name="Cruz-Morales P."/>
            <person name="Barona Gomez F."/>
            <person name="Kapil T."/>
        </authorList>
    </citation>
    <scope>NUCLEOTIDE SEQUENCE [LARGE SCALE GENOMIC DNA]</scope>
    <source>
        <strain evidence="2 3">NRRL 5741</strain>
    </source>
</reference>
<comment type="caution">
    <text evidence="2">The sequence shown here is derived from an EMBL/GenBank/DDBJ whole genome shotgun (WGS) entry which is preliminary data.</text>
</comment>
<keyword evidence="3" id="KW-1185">Reference proteome</keyword>
<dbReference type="RefSeq" id="WP_323392491.1">
    <property type="nucleotide sequence ID" value="NZ_JBEPDZ010000072.1"/>
</dbReference>
<gene>
    <name evidence="2" type="ORF">FF041_23630</name>
</gene>
<name>A0A646KPZ3_STRJU</name>
<accession>A0A646KPZ3</accession>
<evidence type="ECO:0000256" key="1">
    <source>
        <dbReference type="SAM" id="MobiDB-lite"/>
    </source>
</evidence>
<proteinExistence type="predicted"/>
<organism evidence="2 3">
    <name type="scientific">Streptomyces jumonjinensis</name>
    <dbReference type="NCBI Taxonomy" id="1945"/>
    <lineage>
        <taxon>Bacteria</taxon>
        <taxon>Bacillati</taxon>
        <taxon>Actinomycetota</taxon>
        <taxon>Actinomycetes</taxon>
        <taxon>Kitasatosporales</taxon>
        <taxon>Streptomycetaceae</taxon>
        <taxon>Streptomyces</taxon>
    </lineage>
</organism>
<protein>
    <submittedName>
        <fullName evidence="2">Uncharacterized protein</fullName>
    </submittedName>
</protein>
<dbReference type="AlphaFoldDB" id="A0A646KPZ3"/>
<evidence type="ECO:0000313" key="2">
    <source>
        <dbReference type="EMBL" id="MQT03066.1"/>
    </source>
</evidence>
<evidence type="ECO:0000313" key="3">
    <source>
        <dbReference type="Proteomes" id="UP000419138"/>
    </source>
</evidence>
<dbReference type="EMBL" id="VCLA01000162">
    <property type="protein sequence ID" value="MQT03066.1"/>
    <property type="molecule type" value="Genomic_DNA"/>
</dbReference>